<evidence type="ECO:0000313" key="6">
    <source>
        <dbReference type="EMBL" id="AUM11172.1"/>
    </source>
</evidence>
<evidence type="ECO:0000256" key="4">
    <source>
        <dbReference type="SAM" id="SignalP"/>
    </source>
</evidence>
<dbReference type="FunFam" id="3.10.105.10:FF:000005">
    <property type="entry name" value="ABC transporter substrate-binding protein"/>
    <property type="match status" value="1"/>
</dbReference>
<dbReference type="InterPro" id="IPR030678">
    <property type="entry name" value="Peptide/Ni-bd"/>
</dbReference>
<dbReference type="GO" id="GO:0042884">
    <property type="term" value="P:microcin transport"/>
    <property type="evidence" value="ECO:0007669"/>
    <property type="project" value="TreeGrafter"/>
</dbReference>
<dbReference type="RefSeq" id="WP_101892512.1">
    <property type="nucleotide sequence ID" value="NZ_CP022684.1"/>
</dbReference>
<evidence type="ECO:0000313" key="7">
    <source>
        <dbReference type="Proteomes" id="UP000235116"/>
    </source>
</evidence>
<dbReference type="Proteomes" id="UP000235116">
    <property type="component" value="Chromosome"/>
</dbReference>
<dbReference type="PIRSF" id="PIRSF002741">
    <property type="entry name" value="MppA"/>
    <property type="match status" value="1"/>
</dbReference>
<protein>
    <recommendedName>
        <fullName evidence="5">Solute-binding protein family 5 domain-containing protein</fullName>
    </recommendedName>
</protein>
<dbReference type="KEGG" id="kak:Kalk_01430"/>
<evidence type="ECO:0000256" key="3">
    <source>
        <dbReference type="ARBA" id="ARBA00022927"/>
    </source>
</evidence>
<evidence type="ECO:0000259" key="5">
    <source>
        <dbReference type="Pfam" id="PF00496"/>
    </source>
</evidence>
<dbReference type="InterPro" id="IPR000914">
    <property type="entry name" value="SBP_5_dom"/>
</dbReference>
<dbReference type="Gene3D" id="3.40.190.10">
    <property type="entry name" value="Periplasmic binding protein-like II"/>
    <property type="match status" value="1"/>
</dbReference>
<organism evidence="6 7">
    <name type="scientific">Ketobacter alkanivorans</name>
    <dbReference type="NCBI Taxonomy" id="1917421"/>
    <lineage>
        <taxon>Bacteria</taxon>
        <taxon>Pseudomonadati</taxon>
        <taxon>Pseudomonadota</taxon>
        <taxon>Gammaproteobacteria</taxon>
        <taxon>Pseudomonadales</taxon>
        <taxon>Ketobacteraceae</taxon>
        <taxon>Ketobacter</taxon>
    </lineage>
</organism>
<dbReference type="Pfam" id="PF00496">
    <property type="entry name" value="SBP_bac_5"/>
    <property type="match status" value="1"/>
</dbReference>
<dbReference type="SUPFAM" id="SSF53850">
    <property type="entry name" value="Periplasmic binding protein-like II"/>
    <property type="match status" value="1"/>
</dbReference>
<dbReference type="PANTHER" id="PTHR30290:SF64">
    <property type="entry name" value="ABC TRANSPORTER PERIPLASMIC BINDING PROTEIN"/>
    <property type="match status" value="1"/>
</dbReference>
<dbReference type="EMBL" id="CP022684">
    <property type="protein sequence ID" value="AUM11172.1"/>
    <property type="molecule type" value="Genomic_DNA"/>
</dbReference>
<dbReference type="GO" id="GO:0015031">
    <property type="term" value="P:protein transport"/>
    <property type="evidence" value="ECO:0007669"/>
    <property type="project" value="UniProtKB-KW"/>
</dbReference>
<dbReference type="AlphaFoldDB" id="A0A2K9LFX2"/>
<keyword evidence="7" id="KW-1185">Reference proteome</keyword>
<dbReference type="PANTHER" id="PTHR30290">
    <property type="entry name" value="PERIPLASMIC BINDING COMPONENT OF ABC TRANSPORTER"/>
    <property type="match status" value="1"/>
</dbReference>
<dbReference type="InterPro" id="IPR039424">
    <property type="entry name" value="SBP_5"/>
</dbReference>
<dbReference type="OrthoDB" id="9803988at2"/>
<reference evidence="7" key="1">
    <citation type="submission" date="2017-08" db="EMBL/GenBank/DDBJ databases">
        <title>Direct submision.</title>
        <authorList>
            <person name="Kim S.-J."/>
            <person name="Rhee S.-K."/>
        </authorList>
    </citation>
    <scope>NUCLEOTIDE SEQUENCE [LARGE SCALE GENOMIC DNA]</scope>
    <source>
        <strain evidence="7">GI5</strain>
    </source>
</reference>
<sequence length="604" mass="69518">MHVFIKLFLTACVAITTVTALASEVITSHGIAMHGDMKYPSDYTHFEYTNPDAPKGGSVVLAAYGTFDSFNPDVIKGDPAAYMELTYDTLMVQAMDEPFTVYGHVAEKVEYPEDRSWIIFHINPKAKFHDGQPITAEDVVFTFKRLMEDGQPFYRAYYADVVNVEALDSQRVKFTARDDKNRELPLVLGQLKVLPKHYWEPRDFSQASLDIPLGSGPYRIKSFDTGKSIELERVKDYWAADLPSHRGMYNFDNIKVEYYRDQTVMLEAFKGGRYDYREEKQSKRWATEYEGPKFASGDIIKLEVTHQNPTGMQAFVMNTRRDLFKDARVREALDLAFDFEWTNKQLFYGAYNRTESYFSNSDLASTGLPSEGELKLLEPFRDDLPAEVFTKPYVSPKTNGSGNNRKNIRAAINLLKEAGWRFEGTDLVNAETGKPFQFEILLYSKDFERIVLPYVKNLKKLGIEANARIVDSTNYIRIVRDFEYDMIIGGFGQSNSPGNEQRDYWFSKFADHKGSRNYIGVQDPVVDVLIDAIIRSQTRADLIAACRALDRVLLWNHYVVPQWHINKHRIAYWDKFEHPEITPIYGDVGFFSWWLTPVKTSGQQ</sequence>
<dbReference type="GO" id="GO:1904680">
    <property type="term" value="F:peptide transmembrane transporter activity"/>
    <property type="evidence" value="ECO:0007669"/>
    <property type="project" value="TreeGrafter"/>
</dbReference>
<keyword evidence="1 4" id="KW-0732">Signal</keyword>
<keyword evidence="2" id="KW-0571">Peptide transport</keyword>
<keyword evidence="3" id="KW-0813">Transport</keyword>
<gene>
    <name evidence="6" type="ORF">Kalk_01430</name>
</gene>
<dbReference type="GO" id="GO:0043190">
    <property type="term" value="C:ATP-binding cassette (ABC) transporter complex"/>
    <property type="evidence" value="ECO:0007669"/>
    <property type="project" value="InterPro"/>
</dbReference>
<feature type="chain" id="PRO_5014972781" description="Solute-binding protein family 5 domain-containing protein" evidence="4">
    <location>
        <begin position="23"/>
        <end position="604"/>
    </location>
</feature>
<name>A0A2K9LFX2_9GAMM</name>
<keyword evidence="3" id="KW-0653">Protein transport</keyword>
<proteinExistence type="predicted"/>
<accession>A0A2K9LFX2</accession>
<dbReference type="CDD" id="cd08497">
    <property type="entry name" value="MbnE-like"/>
    <property type="match status" value="1"/>
</dbReference>
<dbReference type="GO" id="GO:0030288">
    <property type="term" value="C:outer membrane-bounded periplasmic space"/>
    <property type="evidence" value="ECO:0007669"/>
    <property type="project" value="TreeGrafter"/>
</dbReference>
<evidence type="ECO:0000256" key="2">
    <source>
        <dbReference type="ARBA" id="ARBA00022856"/>
    </source>
</evidence>
<evidence type="ECO:0000256" key="1">
    <source>
        <dbReference type="ARBA" id="ARBA00022729"/>
    </source>
</evidence>
<feature type="domain" description="Solute-binding protein family 5" evidence="5">
    <location>
        <begin position="101"/>
        <end position="509"/>
    </location>
</feature>
<dbReference type="Gene3D" id="3.10.105.10">
    <property type="entry name" value="Dipeptide-binding Protein, Domain 3"/>
    <property type="match status" value="1"/>
</dbReference>
<feature type="signal peptide" evidence="4">
    <location>
        <begin position="1"/>
        <end position="22"/>
    </location>
</feature>
<dbReference type="GO" id="GO:0015833">
    <property type="term" value="P:peptide transport"/>
    <property type="evidence" value="ECO:0007669"/>
    <property type="project" value="UniProtKB-KW"/>
</dbReference>